<comment type="caution">
    <text evidence="2">The sequence shown here is derived from an EMBL/GenBank/DDBJ whole genome shotgun (WGS) entry which is preliminary data.</text>
</comment>
<feature type="region of interest" description="Disordered" evidence="1">
    <location>
        <begin position="882"/>
        <end position="945"/>
    </location>
</feature>
<protein>
    <submittedName>
        <fullName evidence="2">Uncharacterized protein</fullName>
    </submittedName>
</protein>
<feature type="compositionally biased region" description="Polar residues" evidence="1">
    <location>
        <begin position="450"/>
        <end position="475"/>
    </location>
</feature>
<feature type="compositionally biased region" description="Basic and acidic residues" evidence="1">
    <location>
        <begin position="600"/>
        <end position="611"/>
    </location>
</feature>
<name>A0AAW0Q520_9PEZI</name>
<feature type="compositionally biased region" description="Polar residues" evidence="1">
    <location>
        <begin position="352"/>
        <end position="369"/>
    </location>
</feature>
<feature type="compositionally biased region" description="Basic and acidic residues" evidence="1">
    <location>
        <begin position="620"/>
        <end position="639"/>
    </location>
</feature>
<feature type="region of interest" description="Disordered" evidence="1">
    <location>
        <begin position="748"/>
        <end position="782"/>
    </location>
</feature>
<evidence type="ECO:0000256" key="1">
    <source>
        <dbReference type="SAM" id="MobiDB-lite"/>
    </source>
</evidence>
<keyword evidence="3" id="KW-1185">Reference proteome</keyword>
<sequence>MVSLNSTRNGQSLARVAALGPYARVDQMSELRGKASNDSIVAVVATRPDAEELTARRRERRRSTVSSSSHGDFVGSRGRLSTATVSTGPTTPYAKDCSSTSSRKPRARRDSVGSDGSYTRDRASLLSGSISGSISSARYSPSLPSPPPEQDRFSERRRTEQALCGDGDSSAVVNGRGYHDRRGRQLTGGVLRPTHGNTPYSSSPKAKSETGHYLGGSSRRDDSRRQSRAYPPRAPNPFDEVAEWAVDALKGVPMVAGDNKRSSSSHSSRHHDSRNGRRSSTATMKNLPSFLEQEPNTPTSRPRGRKNRSVLNGPKSVSGATNNKYDAEDVKSTYSGYSNATYAHNPRYDTNPYYSTSKRTSQLSNSGVGSSRAHDLYRDLTAAADYQRKMEQEQEKEREQEREREREREHRRRQKQKQKEILRVDSVDFEMYSIPTPKSAVPESPVYDVPSTNSRKTWRSSRATTTVNSPSQEPASSFNVVGVYRTETLSKSELEPLGILNKSNFMDGEVYDNSNDHDHRSRHSRQYSRDVKTTDASWRGSRASSRSLSPARIMEAGAEFKNRISVVMHDFKEDQKARARLIPPDPERDYYPYYKHHRERRETQDSREHRDSRQHRASTGHRDSRRHEHYPQKEEEERHNHRRRTHRNSLQQRQIKKPALTAPTAAEATTSPSPSPYVLRPADSSFTGRMTSASASTESSRRQQRHQHSPYAYKSAKASDTIAQLSDAAPVTSRRDQERQELFCHASRRGGSSEHFLRRPAGGSGSETQPVVPTTGAQEKAHDQGLSGLNFGFKNNNDEIPADDQHRNDTGGLSRLDSLYLPRRNSNVAANSTNAELPRRSFFEPKWMQQMTQPQRLPVKDTRSSLPNPAASVVSDFSFVTGKPEKLDVSQQRRPYAPYSGSRIADDRRTLPSQSPPPPPVPAKGGSGASRRLRRTGDIDISQVR</sequence>
<accession>A0AAW0Q520</accession>
<feature type="region of interest" description="Disordered" evidence="1">
    <location>
        <begin position="577"/>
        <end position="720"/>
    </location>
</feature>
<feature type="compositionally biased region" description="Low complexity" evidence="1">
    <location>
        <begin position="658"/>
        <end position="672"/>
    </location>
</feature>
<feature type="compositionally biased region" description="Polar residues" evidence="1">
    <location>
        <begin position="195"/>
        <end position="205"/>
    </location>
</feature>
<dbReference type="EMBL" id="JAQQWP010000011">
    <property type="protein sequence ID" value="KAK8095646.1"/>
    <property type="molecule type" value="Genomic_DNA"/>
</dbReference>
<feature type="region of interest" description="Disordered" evidence="1">
    <location>
        <begin position="846"/>
        <end position="870"/>
    </location>
</feature>
<feature type="region of interest" description="Disordered" evidence="1">
    <location>
        <begin position="255"/>
        <end position="324"/>
    </location>
</feature>
<feature type="region of interest" description="Disordered" evidence="1">
    <location>
        <begin position="510"/>
        <end position="550"/>
    </location>
</feature>
<evidence type="ECO:0000313" key="2">
    <source>
        <dbReference type="EMBL" id="KAK8095646.1"/>
    </source>
</evidence>
<feature type="compositionally biased region" description="Polar residues" evidence="1">
    <location>
        <begin position="766"/>
        <end position="777"/>
    </location>
</feature>
<feature type="compositionally biased region" description="Basic and acidic residues" evidence="1">
    <location>
        <begin position="108"/>
        <end position="123"/>
    </location>
</feature>
<feature type="region of interest" description="Disordered" evidence="1">
    <location>
        <begin position="52"/>
        <end position="237"/>
    </location>
</feature>
<evidence type="ECO:0000313" key="3">
    <source>
        <dbReference type="Proteomes" id="UP001392437"/>
    </source>
</evidence>
<feature type="region of interest" description="Disordered" evidence="1">
    <location>
        <begin position="388"/>
        <end position="419"/>
    </location>
</feature>
<proteinExistence type="predicted"/>
<reference evidence="2 3" key="1">
    <citation type="submission" date="2023-01" db="EMBL/GenBank/DDBJ databases">
        <title>Analysis of 21 Apiospora genomes using comparative genomics revels a genus with tremendous synthesis potential of carbohydrate active enzymes and secondary metabolites.</title>
        <authorList>
            <person name="Sorensen T."/>
        </authorList>
    </citation>
    <scope>NUCLEOTIDE SEQUENCE [LARGE SCALE GENOMIC DNA]</scope>
    <source>
        <strain evidence="2 3">CBS 117206</strain>
    </source>
</reference>
<feature type="region of interest" description="Disordered" evidence="1">
    <location>
        <begin position="337"/>
        <end position="374"/>
    </location>
</feature>
<feature type="region of interest" description="Disordered" evidence="1">
    <location>
        <begin position="435"/>
        <end position="475"/>
    </location>
</feature>
<feature type="compositionally biased region" description="Low complexity" evidence="1">
    <location>
        <begin position="536"/>
        <end position="550"/>
    </location>
</feature>
<gene>
    <name evidence="2" type="ORF">PG999_013668</name>
</gene>
<dbReference type="AlphaFoldDB" id="A0AAW0Q520"/>
<feature type="compositionally biased region" description="Basic and acidic residues" evidence="1">
    <location>
        <begin position="149"/>
        <end position="160"/>
    </location>
</feature>
<organism evidence="2 3">
    <name type="scientific">Apiospora kogelbergensis</name>
    <dbReference type="NCBI Taxonomy" id="1337665"/>
    <lineage>
        <taxon>Eukaryota</taxon>
        <taxon>Fungi</taxon>
        <taxon>Dikarya</taxon>
        <taxon>Ascomycota</taxon>
        <taxon>Pezizomycotina</taxon>
        <taxon>Sordariomycetes</taxon>
        <taxon>Xylariomycetidae</taxon>
        <taxon>Amphisphaeriales</taxon>
        <taxon>Apiosporaceae</taxon>
        <taxon>Apiospora</taxon>
    </lineage>
</organism>
<feature type="compositionally biased region" description="Low complexity" evidence="1">
    <location>
        <begin position="124"/>
        <end position="136"/>
    </location>
</feature>
<dbReference type="Proteomes" id="UP001392437">
    <property type="component" value="Unassembled WGS sequence"/>
</dbReference>
<feature type="compositionally biased region" description="Polar residues" evidence="1">
    <location>
        <begin position="79"/>
        <end position="90"/>
    </location>
</feature>
<feature type="compositionally biased region" description="Basic and acidic residues" evidence="1">
    <location>
        <begin position="388"/>
        <end position="408"/>
    </location>
</feature>
<feature type="region of interest" description="Disordered" evidence="1">
    <location>
        <begin position="794"/>
        <end position="818"/>
    </location>
</feature>